<evidence type="ECO:0000259" key="2">
    <source>
        <dbReference type="Pfam" id="PF00961"/>
    </source>
</evidence>
<keyword evidence="1" id="KW-0812">Transmembrane</keyword>
<feature type="domain" description="Homing endonuclease LAGLIDADG" evidence="2">
    <location>
        <begin position="86"/>
        <end position="153"/>
    </location>
</feature>
<name>A0A7U1BFD7_9PEZI</name>
<accession>A0A7U1BFD7</accession>
<keyword evidence="3" id="KW-0255">Endonuclease</keyword>
<dbReference type="GO" id="GO:0004519">
    <property type="term" value="F:endonuclease activity"/>
    <property type="evidence" value="ECO:0007669"/>
    <property type="project" value="UniProtKB-KW"/>
</dbReference>
<feature type="domain" description="Homing endonuclease LAGLIDADG" evidence="2">
    <location>
        <begin position="193"/>
        <end position="278"/>
    </location>
</feature>
<keyword evidence="1" id="KW-0472">Membrane</keyword>
<evidence type="ECO:0000256" key="1">
    <source>
        <dbReference type="SAM" id="Phobius"/>
    </source>
</evidence>
<keyword evidence="3" id="KW-0540">Nuclease</keyword>
<dbReference type="SUPFAM" id="SSF55608">
    <property type="entry name" value="Homing endonucleases"/>
    <property type="match status" value="2"/>
</dbReference>
<dbReference type="AlphaFoldDB" id="A0A7U1BFD7"/>
<dbReference type="Pfam" id="PF00961">
    <property type="entry name" value="LAGLIDADG_1"/>
    <property type="match status" value="2"/>
</dbReference>
<dbReference type="RefSeq" id="YP_010119257.1">
    <property type="nucleotide sequence ID" value="NC_056148.1"/>
</dbReference>
<gene>
    <name evidence="3" type="primary">cox1-i6</name>
</gene>
<dbReference type="PANTHER" id="PTHR37520:SF1">
    <property type="entry name" value="INTRON-ENCODED DNA ENDONUCLEASE AI2A-RELATED"/>
    <property type="match status" value="1"/>
</dbReference>
<dbReference type="InterPro" id="IPR004860">
    <property type="entry name" value="LAGLIDADG_dom"/>
</dbReference>
<dbReference type="PANTHER" id="PTHR37520">
    <property type="entry name" value="INTRON-ENCODED DNA ENDONUCLEASE AI2A-RELATED"/>
    <property type="match status" value="1"/>
</dbReference>
<keyword evidence="1" id="KW-1133">Transmembrane helix</keyword>
<dbReference type="GeneID" id="65320324"/>
<reference evidence="3" key="1">
    <citation type="submission" date="2020-08" db="EMBL/GenBank/DDBJ databases">
        <title>Mitochondrial genome sequences of powdery mildew pathogens.</title>
        <authorList>
            <person name="Zaccaron A."/>
            <person name="Stergiopoulos I."/>
        </authorList>
    </citation>
    <scope>NUCLEOTIDE SEQUENCE</scope>
    <source>
        <strain evidence="3">UMSG1</strain>
    </source>
</reference>
<geneLocation type="mitochondrion" evidence="3"/>
<sequence length="321" mass="36395">MWPLNENLLQQTVSEEFVLYLLGTIVISCTLLYTGIVKIPKIYGNSQVTNALSMQVGTSEAIRLLNIRSIHNLNNSYKHFRFKQWLAGLIDGDGSFLLSKKGYASLEITMDIRDERALTAVKNVYGGSIKLRSGVSALRYRLHNKEGLLNLINDVNGEIRNPIRLIQLNYICVKYNITLNYPSKLTLNNGWFSGFWDAEGSIAINAGSNWQLSISASQKTSEILTPLVELFGGYVYIDIGGNGSFKWYLTKKEDILNLIEYFKKYPSRSAKNNRLHLTPKLYELKGIKAHIAPRGSLLAKSWDTFISKWKNYDYDSSQLCV</sequence>
<evidence type="ECO:0000313" key="3">
    <source>
        <dbReference type="EMBL" id="QQY98328.1"/>
    </source>
</evidence>
<keyword evidence="3" id="KW-0378">Hydrolase</keyword>
<proteinExistence type="predicted"/>
<dbReference type="Gene3D" id="3.10.28.10">
    <property type="entry name" value="Homing endonucleases"/>
    <property type="match status" value="2"/>
</dbReference>
<dbReference type="InterPro" id="IPR027434">
    <property type="entry name" value="Homing_endonucl"/>
</dbReference>
<feature type="transmembrane region" description="Helical" evidence="1">
    <location>
        <begin position="17"/>
        <end position="37"/>
    </location>
</feature>
<protein>
    <submittedName>
        <fullName evidence="3">LAGLIDADG endonuclease domain-containing protein</fullName>
    </submittedName>
</protein>
<dbReference type="EMBL" id="MT880590">
    <property type="protein sequence ID" value="QQY98328.1"/>
    <property type="molecule type" value="Genomic_DNA"/>
</dbReference>
<keyword evidence="3" id="KW-0496">Mitochondrion</keyword>
<organism evidence="3">
    <name type="scientific">Golovinomyces cichoracearum</name>
    <dbReference type="NCBI Taxonomy" id="62708"/>
    <lineage>
        <taxon>Eukaryota</taxon>
        <taxon>Fungi</taxon>
        <taxon>Dikarya</taxon>
        <taxon>Ascomycota</taxon>
        <taxon>Pezizomycotina</taxon>
        <taxon>Leotiomycetes</taxon>
        <taxon>Erysiphales</taxon>
        <taxon>Erysiphaceae</taxon>
        <taxon>Golovinomyces</taxon>
    </lineage>
</organism>